<evidence type="ECO:0000256" key="5">
    <source>
        <dbReference type="ARBA" id="ARBA00022705"/>
    </source>
</evidence>
<proteinExistence type="inferred from homology"/>
<accession>A0ABD0PIR6</accession>
<evidence type="ECO:0000256" key="2">
    <source>
        <dbReference type="ARBA" id="ARBA00012417"/>
    </source>
</evidence>
<evidence type="ECO:0000256" key="1">
    <source>
        <dbReference type="ARBA" id="ARBA00005755"/>
    </source>
</evidence>
<dbReference type="InterPro" id="IPR004868">
    <property type="entry name" value="DNA-dir_DNA_pol_B_mt/vir"/>
</dbReference>
<keyword evidence="6" id="KW-0239">DNA-directed DNA polymerase</keyword>
<name>A0ABD0PIR6_CIRMR</name>
<dbReference type="SUPFAM" id="SSF53098">
    <property type="entry name" value="Ribonuclease H-like"/>
    <property type="match status" value="1"/>
</dbReference>
<comment type="similarity">
    <text evidence="1">Belongs to the DNA polymerase type-B family.</text>
</comment>
<dbReference type="GO" id="GO:0006260">
    <property type="term" value="P:DNA replication"/>
    <property type="evidence" value="ECO:0007669"/>
    <property type="project" value="UniProtKB-KW"/>
</dbReference>
<keyword evidence="11" id="KW-1185">Reference proteome</keyword>
<evidence type="ECO:0000256" key="7">
    <source>
        <dbReference type="ARBA" id="ARBA00023125"/>
    </source>
</evidence>
<evidence type="ECO:0000259" key="9">
    <source>
        <dbReference type="Pfam" id="PF03175"/>
    </source>
</evidence>
<reference evidence="10 11" key="1">
    <citation type="submission" date="2024-05" db="EMBL/GenBank/DDBJ databases">
        <title>Genome sequencing and assembly of Indian major carp, Cirrhinus mrigala (Hamilton, 1822).</title>
        <authorList>
            <person name="Mohindra V."/>
            <person name="Chowdhury L.M."/>
            <person name="Lal K."/>
            <person name="Jena J.K."/>
        </authorList>
    </citation>
    <scope>NUCLEOTIDE SEQUENCE [LARGE SCALE GENOMIC DNA]</scope>
    <source>
        <strain evidence="10">CM1030</strain>
        <tissue evidence="10">Blood</tissue>
    </source>
</reference>
<gene>
    <name evidence="10" type="ORF">M9458_029603</name>
</gene>
<feature type="non-terminal residue" evidence="10">
    <location>
        <position position="201"/>
    </location>
</feature>
<evidence type="ECO:0000256" key="6">
    <source>
        <dbReference type="ARBA" id="ARBA00022932"/>
    </source>
</evidence>
<sequence>MKKPDTKYIYFDFETRYENGKHVANFVCVITYAGEEFVAEGPDCVQRLIKKFRRPRYRNFTWIAHNASGFDNFILLEYFTRMGIAPKITMQGCRLIFMYDDAFKQRFIDSYSFIPMRLANTPAAFNLPNAEKGYFPHHFNRIENDSYVGPYPAKDFYGYATMSNKDRAEFDEWYSGVSDKVFDFKKELAMYGKNDVVLLRE</sequence>
<dbReference type="GO" id="GO:0003887">
    <property type="term" value="F:DNA-directed DNA polymerase activity"/>
    <property type="evidence" value="ECO:0007669"/>
    <property type="project" value="UniProtKB-KW"/>
</dbReference>
<dbReference type="InterPro" id="IPR036397">
    <property type="entry name" value="RNaseH_sf"/>
</dbReference>
<dbReference type="InterPro" id="IPR012337">
    <property type="entry name" value="RNaseH-like_sf"/>
</dbReference>
<comment type="caution">
    <text evidence="10">The sequence shown here is derived from an EMBL/GenBank/DDBJ whole genome shotgun (WGS) entry which is preliminary data.</text>
</comment>
<organism evidence="10 11">
    <name type="scientific">Cirrhinus mrigala</name>
    <name type="common">Mrigala</name>
    <dbReference type="NCBI Taxonomy" id="683832"/>
    <lineage>
        <taxon>Eukaryota</taxon>
        <taxon>Metazoa</taxon>
        <taxon>Chordata</taxon>
        <taxon>Craniata</taxon>
        <taxon>Vertebrata</taxon>
        <taxon>Euteleostomi</taxon>
        <taxon>Actinopterygii</taxon>
        <taxon>Neopterygii</taxon>
        <taxon>Teleostei</taxon>
        <taxon>Ostariophysi</taxon>
        <taxon>Cypriniformes</taxon>
        <taxon>Cyprinidae</taxon>
        <taxon>Labeoninae</taxon>
        <taxon>Labeonini</taxon>
        <taxon>Cirrhinus</taxon>
    </lineage>
</organism>
<dbReference type="GO" id="GO:0003677">
    <property type="term" value="F:DNA binding"/>
    <property type="evidence" value="ECO:0007669"/>
    <property type="project" value="UniProtKB-KW"/>
</dbReference>
<keyword evidence="7" id="KW-0238">DNA-binding</keyword>
<evidence type="ECO:0000313" key="11">
    <source>
        <dbReference type="Proteomes" id="UP001529510"/>
    </source>
</evidence>
<dbReference type="Proteomes" id="UP001529510">
    <property type="component" value="Unassembled WGS sequence"/>
</dbReference>
<keyword evidence="3" id="KW-0808">Transferase</keyword>
<comment type="catalytic activity">
    <reaction evidence="8">
        <text>DNA(n) + a 2'-deoxyribonucleoside 5'-triphosphate = DNA(n+1) + diphosphate</text>
        <dbReference type="Rhea" id="RHEA:22508"/>
        <dbReference type="Rhea" id="RHEA-COMP:17339"/>
        <dbReference type="Rhea" id="RHEA-COMP:17340"/>
        <dbReference type="ChEBI" id="CHEBI:33019"/>
        <dbReference type="ChEBI" id="CHEBI:61560"/>
        <dbReference type="ChEBI" id="CHEBI:173112"/>
        <dbReference type="EC" id="2.7.7.7"/>
    </reaction>
</comment>
<dbReference type="EMBL" id="JAMKFB020000015">
    <property type="protein sequence ID" value="KAL0173635.1"/>
    <property type="molecule type" value="Genomic_DNA"/>
</dbReference>
<keyword evidence="4" id="KW-0548">Nucleotidyltransferase</keyword>
<keyword evidence="5" id="KW-0235">DNA replication</keyword>
<evidence type="ECO:0000256" key="3">
    <source>
        <dbReference type="ARBA" id="ARBA00022679"/>
    </source>
</evidence>
<dbReference type="PANTHER" id="PTHR33568:SF3">
    <property type="entry name" value="DNA-DIRECTED DNA POLYMERASE"/>
    <property type="match status" value="1"/>
</dbReference>
<dbReference type="Gene3D" id="3.30.420.10">
    <property type="entry name" value="Ribonuclease H-like superfamily/Ribonuclease H"/>
    <property type="match status" value="1"/>
</dbReference>
<evidence type="ECO:0000256" key="4">
    <source>
        <dbReference type="ARBA" id="ARBA00022695"/>
    </source>
</evidence>
<protein>
    <recommendedName>
        <fullName evidence="2">DNA-directed DNA polymerase</fullName>
        <ecNumber evidence="2">2.7.7.7</ecNumber>
    </recommendedName>
</protein>
<feature type="domain" description="DNA-directed DNA polymerase family B mitochondria/virus" evidence="9">
    <location>
        <begin position="56"/>
        <end position="200"/>
    </location>
</feature>
<dbReference type="AlphaFoldDB" id="A0ABD0PIR6"/>
<evidence type="ECO:0000313" key="10">
    <source>
        <dbReference type="EMBL" id="KAL0173635.1"/>
    </source>
</evidence>
<dbReference type="Pfam" id="PF03175">
    <property type="entry name" value="DNA_pol_B_2"/>
    <property type="match status" value="1"/>
</dbReference>
<evidence type="ECO:0000256" key="8">
    <source>
        <dbReference type="ARBA" id="ARBA00049244"/>
    </source>
</evidence>
<dbReference type="PANTHER" id="PTHR33568">
    <property type="entry name" value="DNA POLYMERASE"/>
    <property type="match status" value="1"/>
</dbReference>
<dbReference type="EC" id="2.7.7.7" evidence="2"/>